<dbReference type="PANTHER" id="PTHR10815:SF13">
    <property type="entry name" value="METHYLATED-DNA--PROTEIN-CYSTEINE METHYLTRANSFERASE"/>
    <property type="match status" value="1"/>
</dbReference>
<evidence type="ECO:0000256" key="1">
    <source>
        <dbReference type="ARBA" id="ARBA00001286"/>
    </source>
</evidence>
<evidence type="ECO:0000313" key="10">
    <source>
        <dbReference type="EMBL" id="EQD44707.1"/>
    </source>
</evidence>
<dbReference type="PANTHER" id="PTHR10815">
    <property type="entry name" value="METHYLATED-DNA--PROTEIN-CYSTEINE METHYLTRANSFERASE"/>
    <property type="match status" value="1"/>
</dbReference>
<evidence type="ECO:0000256" key="7">
    <source>
        <dbReference type="ARBA" id="ARBA00023204"/>
    </source>
</evidence>
<dbReference type="Pfam" id="PF01035">
    <property type="entry name" value="DNA_binding_1"/>
    <property type="match status" value="1"/>
</dbReference>
<dbReference type="FunFam" id="1.10.10.10:FF:000214">
    <property type="entry name" value="Methylated-DNA--protein-cysteine methyltransferase"/>
    <property type="match status" value="1"/>
</dbReference>
<dbReference type="InterPro" id="IPR036217">
    <property type="entry name" value="MethylDNA_cys_MeTrfase_DNAb"/>
</dbReference>
<dbReference type="InterPro" id="IPR014048">
    <property type="entry name" value="MethylDNA_cys_MeTrfase_DNA-bd"/>
</dbReference>
<evidence type="ECO:0000256" key="2">
    <source>
        <dbReference type="ARBA" id="ARBA00008711"/>
    </source>
</evidence>
<keyword evidence="6" id="KW-0227">DNA damage</keyword>
<evidence type="ECO:0000256" key="8">
    <source>
        <dbReference type="ARBA" id="ARBA00049348"/>
    </source>
</evidence>
<comment type="caution">
    <text evidence="10">The sequence shown here is derived from an EMBL/GenBank/DDBJ whole genome shotgun (WGS) entry which is preliminary data.</text>
</comment>
<organism evidence="10">
    <name type="scientific">mine drainage metagenome</name>
    <dbReference type="NCBI Taxonomy" id="410659"/>
    <lineage>
        <taxon>unclassified sequences</taxon>
        <taxon>metagenomes</taxon>
        <taxon>ecological metagenomes</taxon>
    </lineage>
</organism>
<evidence type="ECO:0000256" key="6">
    <source>
        <dbReference type="ARBA" id="ARBA00022763"/>
    </source>
</evidence>
<evidence type="ECO:0000256" key="5">
    <source>
        <dbReference type="ARBA" id="ARBA00022679"/>
    </source>
</evidence>
<dbReference type="GO" id="GO:0032259">
    <property type="term" value="P:methylation"/>
    <property type="evidence" value="ECO:0007669"/>
    <property type="project" value="UniProtKB-KW"/>
</dbReference>
<dbReference type="CDD" id="cd06445">
    <property type="entry name" value="ATase"/>
    <property type="match status" value="1"/>
</dbReference>
<keyword evidence="4 10" id="KW-0489">Methyltransferase</keyword>
<dbReference type="GO" id="GO:0006281">
    <property type="term" value="P:DNA repair"/>
    <property type="evidence" value="ECO:0007669"/>
    <property type="project" value="UniProtKB-KW"/>
</dbReference>
<dbReference type="InterPro" id="IPR036388">
    <property type="entry name" value="WH-like_DNA-bd_sf"/>
</dbReference>
<reference evidence="10" key="2">
    <citation type="journal article" date="2014" name="ISME J.">
        <title>Microbial stratification in low pH oxic and suboxic macroscopic growths along an acid mine drainage.</title>
        <authorList>
            <person name="Mendez-Garcia C."/>
            <person name="Mesa V."/>
            <person name="Sprenger R.R."/>
            <person name="Richter M."/>
            <person name="Diez M.S."/>
            <person name="Solano J."/>
            <person name="Bargiela R."/>
            <person name="Golyshina O.V."/>
            <person name="Manteca A."/>
            <person name="Ramos J.L."/>
            <person name="Gallego J.R."/>
            <person name="Llorente I."/>
            <person name="Martins Dos Santos V.A."/>
            <person name="Jensen O.N."/>
            <person name="Pelaez A.I."/>
            <person name="Sanchez J."/>
            <person name="Ferrer M."/>
        </authorList>
    </citation>
    <scope>NUCLEOTIDE SEQUENCE</scope>
</reference>
<dbReference type="NCBIfam" id="TIGR00589">
    <property type="entry name" value="ogt"/>
    <property type="match status" value="1"/>
</dbReference>
<dbReference type="InterPro" id="IPR001497">
    <property type="entry name" value="MethylDNA_cys_MeTrfase_AS"/>
</dbReference>
<feature type="domain" description="Methylated-DNA-[protein]-cysteine S-methyltransferase DNA binding" evidence="9">
    <location>
        <begin position="29"/>
        <end position="110"/>
    </location>
</feature>
<evidence type="ECO:0000256" key="4">
    <source>
        <dbReference type="ARBA" id="ARBA00022603"/>
    </source>
</evidence>
<comment type="catalytic activity">
    <reaction evidence="8">
        <text>a 6-O-methyl-2'-deoxyguanosine in DNA + L-cysteinyl-[protein] = S-methyl-L-cysteinyl-[protein] + a 2'-deoxyguanosine in DNA</text>
        <dbReference type="Rhea" id="RHEA:24000"/>
        <dbReference type="Rhea" id="RHEA-COMP:10131"/>
        <dbReference type="Rhea" id="RHEA-COMP:10132"/>
        <dbReference type="Rhea" id="RHEA-COMP:11367"/>
        <dbReference type="Rhea" id="RHEA-COMP:11368"/>
        <dbReference type="ChEBI" id="CHEBI:29950"/>
        <dbReference type="ChEBI" id="CHEBI:82612"/>
        <dbReference type="ChEBI" id="CHEBI:85445"/>
        <dbReference type="ChEBI" id="CHEBI:85448"/>
        <dbReference type="EC" id="2.1.1.63"/>
    </reaction>
</comment>
<reference evidence="10" key="1">
    <citation type="submission" date="2013-08" db="EMBL/GenBank/DDBJ databases">
        <authorList>
            <person name="Mendez C."/>
            <person name="Richter M."/>
            <person name="Ferrer M."/>
            <person name="Sanchez J."/>
        </authorList>
    </citation>
    <scope>NUCLEOTIDE SEQUENCE</scope>
</reference>
<dbReference type="EC" id="2.1.1.63" evidence="3"/>
<proteinExistence type="inferred from homology"/>
<dbReference type="PROSITE" id="PS00374">
    <property type="entry name" value="MGMT"/>
    <property type="match status" value="1"/>
</dbReference>
<comment type="similarity">
    <text evidence="2">Belongs to the MGMT family.</text>
</comment>
<dbReference type="Gene3D" id="1.10.10.10">
    <property type="entry name" value="Winged helix-like DNA-binding domain superfamily/Winged helix DNA-binding domain"/>
    <property type="match status" value="1"/>
</dbReference>
<dbReference type="GO" id="GO:0003908">
    <property type="term" value="F:methylated-DNA-[protein]-cysteine S-methyltransferase activity"/>
    <property type="evidence" value="ECO:0007669"/>
    <property type="project" value="UniProtKB-EC"/>
</dbReference>
<dbReference type="AlphaFoldDB" id="T0ZJS7"/>
<evidence type="ECO:0000256" key="3">
    <source>
        <dbReference type="ARBA" id="ARBA00011918"/>
    </source>
</evidence>
<keyword evidence="5 10" id="KW-0808">Transferase</keyword>
<dbReference type="SUPFAM" id="SSF46767">
    <property type="entry name" value="Methylated DNA-protein cysteine methyltransferase, C-terminal domain"/>
    <property type="match status" value="1"/>
</dbReference>
<keyword evidence="7" id="KW-0234">DNA repair</keyword>
<accession>T0ZJS7</accession>
<gene>
    <name evidence="10" type="ORF">B2A_09502</name>
</gene>
<protein>
    <recommendedName>
        <fullName evidence="3">methylated-DNA--[protein]-cysteine S-methyltransferase</fullName>
        <ecNumber evidence="3">2.1.1.63</ecNumber>
    </recommendedName>
</protein>
<comment type="catalytic activity">
    <reaction evidence="1">
        <text>a 4-O-methyl-thymidine in DNA + L-cysteinyl-[protein] = a thymidine in DNA + S-methyl-L-cysteinyl-[protein]</text>
        <dbReference type="Rhea" id="RHEA:53428"/>
        <dbReference type="Rhea" id="RHEA-COMP:10131"/>
        <dbReference type="Rhea" id="RHEA-COMP:10132"/>
        <dbReference type="Rhea" id="RHEA-COMP:13555"/>
        <dbReference type="Rhea" id="RHEA-COMP:13556"/>
        <dbReference type="ChEBI" id="CHEBI:29950"/>
        <dbReference type="ChEBI" id="CHEBI:82612"/>
        <dbReference type="ChEBI" id="CHEBI:137386"/>
        <dbReference type="ChEBI" id="CHEBI:137387"/>
        <dbReference type="EC" id="2.1.1.63"/>
    </reaction>
</comment>
<dbReference type="EMBL" id="AUZZ01006861">
    <property type="protein sequence ID" value="EQD44707.1"/>
    <property type="molecule type" value="Genomic_DNA"/>
</dbReference>
<name>T0ZJS7_9ZZZZ</name>
<evidence type="ECO:0000259" key="9">
    <source>
        <dbReference type="Pfam" id="PF01035"/>
    </source>
</evidence>
<sequence>MERIYVNTGAEVRTIGELKFRMDAMGMTEFQKRVLLAVRSIKRGSTATYKQVAKAAGYPKAYRAVGTVLRGNPFPPFVPCHRVIRSDGSIGNYSGKGGIRAKRKLLISEGAL</sequence>